<accession>A0A5B6VJM8</accession>
<protein>
    <submittedName>
        <fullName evidence="1">Ribulose bisphosphate carboxylase small chain 5, chloroplastic</fullName>
    </submittedName>
</protein>
<keyword evidence="2" id="KW-1185">Reference proteome</keyword>
<proteinExistence type="predicted"/>
<dbReference type="AlphaFoldDB" id="A0A5B6VJM8"/>
<dbReference type="EMBL" id="SMMG02000006">
    <property type="protein sequence ID" value="KAA3469382.1"/>
    <property type="molecule type" value="Genomic_DNA"/>
</dbReference>
<comment type="caution">
    <text evidence="1">The sequence shown here is derived from an EMBL/GenBank/DDBJ whole genome shotgun (WGS) entry which is preliminary data.</text>
</comment>
<organism evidence="1 2">
    <name type="scientific">Gossypium australe</name>
    <dbReference type="NCBI Taxonomy" id="47621"/>
    <lineage>
        <taxon>Eukaryota</taxon>
        <taxon>Viridiplantae</taxon>
        <taxon>Streptophyta</taxon>
        <taxon>Embryophyta</taxon>
        <taxon>Tracheophyta</taxon>
        <taxon>Spermatophyta</taxon>
        <taxon>Magnoliopsida</taxon>
        <taxon>eudicotyledons</taxon>
        <taxon>Gunneridae</taxon>
        <taxon>Pentapetalae</taxon>
        <taxon>rosids</taxon>
        <taxon>malvids</taxon>
        <taxon>Malvales</taxon>
        <taxon>Malvaceae</taxon>
        <taxon>Malvoideae</taxon>
        <taxon>Gossypium</taxon>
    </lineage>
</organism>
<sequence length="158" mass="17819">MDAKLEGPYIVKKAFSGGALILTEMDGKNLPNPVSRGEACSSLAMPELTRRRDATSWGINEVFEVKATSYKSYTSESYNGSDQIYHGESYLPEVPMEQMEAINLISLKLQWSRYKSYLPEVAMEQTEDNKSYLSEVAVEQVEGTNLIPLKLQWGRLKL</sequence>
<gene>
    <name evidence="1" type="ORF">EPI10_015177</name>
</gene>
<reference evidence="2" key="1">
    <citation type="journal article" date="2019" name="Plant Biotechnol. J.">
        <title>Genome sequencing of the Australian wild diploid species Gossypium australe highlights disease resistance and delayed gland morphogenesis.</title>
        <authorList>
            <person name="Cai Y."/>
            <person name="Cai X."/>
            <person name="Wang Q."/>
            <person name="Wang P."/>
            <person name="Zhang Y."/>
            <person name="Cai C."/>
            <person name="Xu Y."/>
            <person name="Wang K."/>
            <person name="Zhou Z."/>
            <person name="Wang C."/>
            <person name="Geng S."/>
            <person name="Li B."/>
            <person name="Dong Q."/>
            <person name="Hou Y."/>
            <person name="Wang H."/>
            <person name="Ai P."/>
            <person name="Liu Z."/>
            <person name="Yi F."/>
            <person name="Sun M."/>
            <person name="An G."/>
            <person name="Cheng J."/>
            <person name="Zhang Y."/>
            <person name="Shi Q."/>
            <person name="Xie Y."/>
            <person name="Shi X."/>
            <person name="Chang Y."/>
            <person name="Huang F."/>
            <person name="Chen Y."/>
            <person name="Hong S."/>
            <person name="Mi L."/>
            <person name="Sun Q."/>
            <person name="Zhang L."/>
            <person name="Zhou B."/>
            <person name="Peng R."/>
            <person name="Zhang X."/>
            <person name="Liu F."/>
        </authorList>
    </citation>
    <scope>NUCLEOTIDE SEQUENCE [LARGE SCALE GENOMIC DNA]</scope>
    <source>
        <strain evidence="2">cv. PA1801</strain>
    </source>
</reference>
<evidence type="ECO:0000313" key="2">
    <source>
        <dbReference type="Proteomes" id="UP000325315"/>
    </source>
</evidence>
<dbReference type="Proteomes" id="UP000325315">
    <property type="component" value="Unassembled WGS sequence"/>
</dbReference>
<name>A0A5B6VJM8_9ROSI</name>
<evidence type="ECO:0000313" key="1">
    <source>
        <dbReference type="EMBL" id="KAA3469382.1"/>
    </source>
</evidence>